<evidence type="ECO:0000313" key="2">
    <source>
        <dbReference type="Proteomes" id="UP000799757"/>
    </source>
</evidence>
<accession>A0A6A6XE87</accession>
<dbReference type="OrthoDB" id="2951834at2759"/>
<reference evidence="1" key="1">
    <citation type="journal article" date="2020" name="Stud. Mycol.">
        <title>101 Dothideomycetes genomes: a test case for predicting lifestyles and emergence of pathogens.</title>
        <authorList>
            <person name="Haridas S."/>
            <person name="Albert R."/>
            <person name="Binder M."/>
            <person name="Bloem J."/>
            <person name="Labutti K."/>
            <person name="Salamov A."/>
            <person name="Andreopoulos B."/>
            <person name="Baker S."/>
            <person name="Barry K."/>
            <person name="Bills G."/>
            <person name="Bluhm B."/>
            <person name="Cannon C."/>
            <person name="Castanera R."/>
            <person name="Culley D."/>
            <person name="Daum C."/>
            <person name="Ezra D."/>
            <person name="Gonzalez J."/>
            <person name="Henrissat B."/>
            <person name="Kuo A."/>
            <person name="Liang C."/>
            <person name="Lipzen A."/>
            <person name="Lutzoni F."/>
            <person name="Magnuson J."/>
            <person name="Mondo S."/>
            <person name="Nolan M."/>
            <person name="Ohm R."/>
            <person name="Pangilinan J."/>
            <person name="Park H.-J."/>
            <person name="Ramirez L."/>
            <person name="Alfaro M."/>
            <person name="Sun H."/>
            <person name="Tritt A."/>
            <person name="Yoshinaga Y."/>
            <person name="Zwiers L.-H."/>
            <person name="Turgeon B."/>
            <person name="Goodwin S."/>
            <person name="Spatafora J."/>
            <person name="Crous P."/>
            <person name="Grigoriev I."/>
        </authorList>
    </citation>
    <scope>NUCLEOTIDE SEQUENCE</scope>
    <source>
        <strain evidence="1">CBS 109.77</strain>
    </source>
</reference>
<dbReference type="EMBL" id="MU001876">
    <property type="protein sequence ID" value="KAF2794890.1"/>
    <property type="molecule type" value="Genomic_DNA"/>
</dbReference>
<organism evidence="1 2">
    <name type="scientific">Melanomma pulvis-pyrius CBS 109.77</name>
    <dbReference type="NCBI Taxonomy" id="1314802"/>
    <lineage>
        <taxon>Eukaryota</taxon>
        <taxon>Fungi</taxon>
        <taxon>Dikarya</taxon>
        <taxon>Ascomycota</taxon>
        <taxon>Pezizomycotina</taxon>
        <taxon>Dothideomycetes</taxon>
        <taxon>Pleosporomycetidae</taxon>
        <taxon>Pleosporales</taxon>
        <taxon>Melanommataceae</taxon>
        <taxon>Melanomma</taxon>
    </lineage>
</organism>
<protein>
    <recommendedName>
        <fullName evidence="3">F-box domain-containing protein</fullName>
    </recommendedName>
</protein>
<evidence type="ECO:0008006" key="3">
    <source>
        <dbReference type="Google" id="ProtNLM"/>
    </source>
</evidence>
<dbReference type="AlphaFoldDB" id="A0A6A6XE87"/>
<dbReference type="InterPro" id="IPR038883">
    <property type="entry name" value="AN11006-like"/>
</dbReference>
<evidence type="ECO:0000313" key="1">
    <source>
        <dbReference type="EMBL" id="KAF2794890.1"/>
    </source>
</evidence>
<sequence length="206" mass="23875">MADLQHSAFLRLPTELRYDIYEYLCLDEPVCYPFRRSPISSISHGVPPRQLLLACRKIHDEVQTHFYRRATFRLLALGSSRMERADISPGSLAAIRRAKKVELMLMWNLTDQRVLAEPRTWPWCLAGWLHEQSQLLKDEAHQLELITISLRDASSPFPWEVKELLLMPLLKLKGKARFEVGEIITVQEDGEVMKNDFVKYVGELNG</sequence>
<gene>
    <name evidence="1" type="ORF">K505DRAFT_324444</name>
</gene>
<dbReference type="PANTHER" id="PTHR42085">
    <property type="entry name" value="F-BOX DOMAIN-CONTAINING PROTEIN"/>
    <property type="match status" value="1"/>
</dbReference>
<dbReference type="PANTHER" id="PTHR42085:SF1">
    <property type="entry name" value="F-BOX DOMAIN-CONTAINING PROTEIN"/>
    <property type="match status" value="1"/>
</dbReference>
<dbReference type="Proteomes" id="UP000799757">
    <property type="component" value="Unassembled WGS sequence"/>
</dbReference>
<proteinExistence type="predicted"/>
<keyword evidence="2" id="KW-1185">Reference proteome</keyword>
<name>A0A6A6XE87_9PLEO</name>